<feature type="non-terminal residue" evidence="2">
    <location>
        <position position="64"/>
    </location>
</feature>
<protein>
    <recommendedName>
        <fullName evidence="1">Integrator complex subunit 1 R3 domain-containing protein</fullName>
    </recommendedName>
</protein>
<dbReference type="AlphaFoldDB" id="A0ABD0RF94"/>
<dbReference type="Pfam" id="PF22927">
    <property type="entry name" value="INT1_R3"/>
    <property type="match status" value="1"/>
</dbReference>
<keyword evidence="3" id="KW-1185">Reference proteome</keyword>
<accession>A0ABD0RF94</accession>
<name>A0ABD0RF94_CIRMR</name>
<organism evidence="2 3">
    <name type="scientific">Cirrhinus mrigala</name>
    <name type="common">Mrigala</name>
    <dbReference type="NCBI Taxonomy" id="683832"/>
    <lineage>
        <taxon>Eukaryota</taxon>
        <taxon>Metazoa</taxon>
        <taxon>Chordata</taxon>
        <taxon>Craniata</taxon>
        <taxon>Vertebrata</taxon>
        <taxon>Euteleostomi</taxon>
        <taxon>Actinopterygii</taxon>
        <taxon>Neopterygii</taxon>
        <taxon>Teleostei</taxon>
        <taxon>Ostariophysi</taxon>
        <taxon>Cypriniformes</taxon>
        <taxon>Cyprinidae</taxon>
        <taxon>Labeoninae</taxon>
        <taxon>Labeonini</taxon>
        <taxon>Cirrhinus</taxon>
    </lineage>
</organism>
<dbReference type="InterPro" id="IPR038902">
    <property type="entry name" value="INTS1"/>
</dbReference>
<feature type="domain" description="Integrator complex subunit 1 R3" evidence="1">
    <location>
        <begin position="1"/>
        <end position="64"/>
    </location>
</feature>
<evidence type="ECO:0000259" key="1">
    <source>
        <dbReference type="Pfam" id="PF22927"/>
    </source>
</evidence>
<proteinExistence type="predicted"/>
<sequence>HLPMIAALLHGRIHLNLQEIRQQNHLTFFSDVLVVLELLQPLVFNSDHQRALQDCLLSFIKVLQ</sequence>
<dbReference type="EMBL" id="JAMKFB020000003">
    <property type="protein sequence ID" value="KAL0197205.1"/>
    <property type="molecule type" value="Genomic_DNA"/>
</dbReference>
<feature type="non-terminal residue" evidence="2">
    <location>
        <position position="1"/>
    </location>
</feature>
<gene>
    <name evidence="2" type="ORF">M9458_005745</name>
</gene>
<dbReference type="PANTHER" id="PTHR21224">
    <property type="entry name" value="INTEGRATOR COMPLEX SUBUNIT 1"/>
    <property type="match status" value="1"/>
</dbReference>
<reference evidence="2 3" key="1">
    <citation type="submission" date="2024-05" db="EMBL/GenBank/DDBJ databases">
        <title>Genome sequencing and assembly of Indian major carp, Cirrhinus mrigala (Hamilton, 1822).</title>
        <authorList>
            <person name="Mohindra V."/>
            <person name="Chowdhury L.M."/>
            <person name="Lal K."/>
            <person name="Jena J.K."/>
        </authorList>
    </citation>
    <scope>NUCLEOTIDE SEQUENCE [LARGE SCALE GENOMIC DNA]</scope>
    <source>
        <strain evidence="2">CM1030</strain>
        <tissue evidence="2">Blood</tissue>
    </source>
</reference>
<evidence type="ECO:0000313" key="3">
    <source>
        <dbReference type="Proteomes" id="UP001529510"/>
    </source>
</evidence>
<dbReference type="Proteomes" id="UP001529510">
    <property type="component" value="Unassembled WGS sequence"/>
</dbReference>
<dbReference type="PANTHER" id="PTHR21224:SF1">
    <property type="entry name" value="INTEGRATOR COMPLEX SUBUNIT 1"/>
    <property type="match status" value="1"/>
</dbReference>
<comment type="caution">
    <text evidence="2">The sequence shown here is derived from an EMBL/GenBank/DDBJ whole genome shotgun (WGS) entry which is preliminary data.</text>
</comment>
<dbReference type="InterPro" id="IPR053964">
    <property type="entry name" value="INT1_R3"/>
</dbReference>
<evidence type="ECO:0000313" key="2">
    <source>
        <dbReference type="EMBL" id="KAL0197205.1"/>
    </source>
</evidence>